<dbReference type="PROSITE" id="PS51257">
    <property type="entry name" value="PROKAR_LIPOPROTEIN"/>
    <property type="match status" value="1"/>
</dbReference>
<feature type="chain" id="PRO_5012657791" evidence="2">
    <location>
        <begin position="28"/>
        <end position="566"/>
    </location>
</feature>
<feature type="compositionally biased region" description="Basic and acidic residues" evidence="1">
    <location>
        <begin position="528"/>
        <end position="547"/>
    </location>
</feature>
<feature type="region of interest" description="Disordered" evidence="1">
    <location>
        <begin position="524"/>
        <end position="549"/>
    </location>
</feature>
<evidence type="ECO:0000313" key="4">
    <source>
        <dbReference type="Proteomes" id="UP000184526"/>
    </source>
</evidence>
<keyword evidence="2" id="KW-0732">Signal</keyword>
<feature type="signal peptide" evidence="2">
    <location>
        <begin position="1"/>
        <end position="27"/>
    </location>
</feature>
<sequence>MLKSHKKYICLFSTITMLSLSCTPAFAATKNESVYVEMDSSGSVNKITVSNHLETNGDKTVKDKSDLENITNLKGDVTPKKDGDILTWDANGEDVFYQGSSKKELPVETKITYYLNDKEIKPEELGGKSGNLKISIAQKNNQCTEKEINGENKTIYAPYYTLSILPFNADCISNVKVSEAGHLISDGKRQVVVGVLLPGMDKNLEGYDDIKTYDTIEIQGTIKDFEMPSIYLGTSTELPDLSTAEGLDKLNGMNSDVDALVDASKKLLDGANTLSEGEKTYSSKMKEFENGLSTFMNGIDSALKGLDSAAGGVNTLHDGSKSLSSNAEVFVQKGQSLINGADTQLGAISALKGGISSITSTLPDSLPQKQALLGVIAKMGELEKGATAYTSGVKEYVAAAGKLKDGINQVTAGVEKLQTGLGGLNGGKTQLVDGKKKLLDASSALTSASGELSKGADTLAKGMSQFHNDGILKMESSLKDTMDKINSLTDLGKEITDYGKSLNNFSGNYEENTSKVNFIAKTKPITNDNKKENDKKESKKVTVKDSSDENSSVFDKVISFIKEKLS</sequence>
<dbReference type="AlphaFoldDB" id="A0A1M5UW19"/>
<accession>A0A1M5UW19</accession>
<proteinExistence type="predicted"/>
<dbReference type="RefSeq" id="WP_072830649.1">
    <property type="nucleotide sequence ID" value="NZ_FQXP01000004.1"/>
</dbReference>
<evidence type="ECO:0000256" key="1">
    <source>
        <dbReference type="SAM" id="MobiDB-lite"/>
    </source>
</evidence>
<evidence type="ECO:0000256" key="2">
    <source>
        <dbReference type="SAM" id="SignalP"/>
    </source>
</evidence>
<protein>
    <submittedName>
        <fullName evidence="3">Putative membrane protein</fullName>
    </submittedName>
</protein>
<reference evidence="3 4" key="1">
    <citation type="submission" date="2016-11" db="EMBL/GenBank/DDBJ databases">
        <authorList>
            <person name="Jaros S."/>
            <person name="Januszkiewicz K."/>
            <person name="Wedrychowicz H."/>
        </authorList>
    </citation>
    <scope>NUCLEOTIDE SEQUENCE [LARGE SCALE GENOMIC DNA]</scope>
    <source>
        <strain evidence="3 4">DSM 3089</strain>
    </source>
</reference>
<name>A0A1M5UW19_9CLOT</name>
<evidence type="ECO:0000313" key="3">
    <source>
        <dbReference type="EMBL" id="SHH67068.1"/>
    </source>
</evidence>
<dbReference type="OrthoDB" id="9815841at2"/>
<dbReference type="STRING" id="1121306.SAMN02745196_00962"/>
<gene>
    <name evidence="3" type="ORF">SAMN02745196_00962</name>
</gene>
<dbReference type="Proteomes" id="UP000184526">
    <property type="component" value="Unassembled WGS sequence"/>
</dbReference>
<organism evidence="3 4">
    <name type="scientific">Clostridium collagenovorans DSM 3089</name>
    <dbReference type="NCBI Taxonomy" id="1121306"/>
    <lineage>
        <taxon>Bacteria</taxon>
        <taxon>Bacillati</taxon>
        <taxon>Bacillota</taxon>
        <taxon>Clostridia</taxon>
        <taxon>Eubacteriales</taxon>
        <taxon>Clostridiaceae</taxon>
        <taxon>Clostridium</taxon>
    </lineage>
</organism>
<keyword evidence="4" id="KW-1185">Reference proteome</keyword>
<dbReference type="EMBL" id="FQXP01000004">
    <property type="protein sequence ID" value="SHH67068.1"/>
    <property type="molecule type" value="Genomic_DNA"/>
</dbReference>